<dbReference type="RefSeq" id="YP_010781618.1">
    <property type="nucleotide sequence ID" value="NC_075039.1"/>
</dbReference>
<proteinExistence type="predicted"/>
<reference evidence="1" key="1">
    <citation type="submission" date="2017-01" db="EMBL/GenBank/DDBJ databases">
        <authorList>
            <person name="Assis F.L."/>
            <person name="Abrahao J.S."/>
            <person name="Silva L."/>
            <person name="Khalil J.B."/>
            <person name="Rodrigues R."/>
            <person name="Silva L.S."/>
            <person name="Arantes T."/>
            <person name="Boratto P."/>
            <person name="Andrade M."/>
            <person name="Kroon E.G."/>
            <person name="Ribeiro B."/>
            <person name="Bergier I."/>
            <person name="Seligmann H."/>
            <person name="Ghigo E."/>
            <person name="Colson P."/>
            <person name="Levasseur A."/>
            <person name="Raoult D."/>
            <person name="Scola B.L."/>
        </authorList>
    </citation>
    <scope>NUCLEOTIDE SEQUENCE</scope>
    <source>
        <strain evidence="1">Soda lake</strain>
    </source>
</reference>
<protein>
    <submittedName>
        <fullName evidence="1">Uncharacterized protein</fullName>
    </submittedName>
</protein>
<reference evidence="1" key="2">
    <citation type="journal article" date="2018" name="Nat. Commun.">
        <title>Tailed giant Tupanvirus possesses the most complete translational apparatus of the known virosphere.</title>
        <authorList>
            <person name="Abrahao J."/>
            <person name="Silva L."/>
            <person name="Silva L.S."/>
            <person name="Khalil J.Y.B."/>
            <person name="Rodrigues R."/>
            <person name="Arantes T."/>
            <person name="Assis F."/>
            <person name="Boratto P."/>
            <person name="Andrade M."/>
            <person name="Kroon E.G."/>
            <person name="Ribeiro B."/>
            <person name="Bergier I."/>
            <person name="Seligmann H."/>
            <person name="Ghigo E."/>
            <person name="Colson P."/>
            <person name="Levasseur A."/>
            <person name="Kroemer G."/>
            <person name="Raoult D."/>
            <person name="La Scola B."/>
        </authorList>
    </citation>
    <scope>NUCLEOTIDE SEQUENCE [LARGE SCALE GENOMIC DNA]</scope>
    <source>
        <strain evidence="1">Soda lake</strain>
    </source>
</reference>
<dbReference type="EMBL" id="KY523104">
    <property type="protein sequence ID" value="QKU34965.1"/>
    <property type="molecule type" value="Genomic_DNA"/>
</dbReference>
<dbReference type="GeneID" id="80518382"/>
<name>A0A6N1NJK4_9VIRU</name>
<dbReference type="KEGG" id="vg:80518382"/>
<evidence type="ECO:0000313" key="1">
    <source>
        <dbReference type="EMBL" id="QKU34965.1"/>
    </source>
</evidence>
<organism evidence="1">
    <name type="scientific">Tupanvirus soda lake</name>
    <dbReference type="NCBI Taxonomy" id="2126985"/>
    <lineage>
        <taxon>Viruses</taxon>
        <taxon>Varidnaviria</taxon>
        <taxon>Bamfordvirae</taxon>
        <taxon>Nucleocytoviricota</taxon>
        <taxon>Megaviricetes</taxon>
        <taxon>Imitervirales</taxon>
        <taxon>Mimiviridae</taxon>
        <taxon>Megamimivirinae</taxon>
        <taxon>Tupanvirus</taxon>
        <taxon>Tupanvirus salinum</taxon>
    </lineage>
</organism>
<sequence>MSKIIDVHNNAVTATKYYTIEDAINSPIRSKTAFIIANERITKSGHIGRYYTVFPSFKEFLKNRVKFKHCHEILVDHKNNKPNLGGRLVFDFDIKNVNSKDDNPKNGIFVPKNFKEQIENVVIEVVERYFNGVDSNKFEFIWSTSQNPKKFSKHLTVKNLYFDNWITMSKTFYNLFCIVWDETHSWMKSPKLIDFQIVRNRGSLRMVGSTKINGYPLIFDNENHKLTDSLIRIYFKTQREQEQLVTENNINKSVFDNVLFCEPVEITEQYHTITFEPKKIEKPAYDKVIFERAYEIYNKISPGVFKMGKINGKVLSLIRKKPNKCLMSGKIHEQENAFLIINKGESEYSVRFGCFRYCHRKKTAYIGSITIDNHITMINPNFETREVSKKRKSKLIEI</sequence>
<accession>A0A6N1NJK4</accession>